<evidence type="ECO:0000256" key="8">
    <source>
        <dbReference type="ARBA" id="ARBA00023077"/>
    </source>
</evidence>
<keyword evidence="3 11" id="KW-1134">Transmembrane beta strand</keyword>
<dbReference type="Gene3D" id="2.170.130.10">
    <property type="entry name" value="TonB-dependent receptor, plug domain"/>
    <property type="match status" value="1"/>
</dbReference>
<dbReference type="EMBL" id="CP077093">
    <property type="protein sequence ID" value="QXI25509.1"/>
    <property type="molecule type" value="Genomic_DNA"/>
</dbReference>
<keyword evidence="6" id="KW-0408">Iron</keyword>
<evidence type="ECO:0000256" key="11">
    <source>
        <dbReference type="PROSITE-ProRule" id="PRU01360"/>
    </source>
</evidence>
<evidence type="ECO:0000256" key="4">
    <source>
        <dbReference type="ARBA" id="ARBA00022496"/>
    </source>
</evidence>
<dbReference type="Gene3D" id="2.40.170.20">
    <property type="entry name" value="TonB-dependent receptor, beta-barrel domain"/>
    <property type="match status" value="1"/>
</dbReference>
<evidence type="ECO:0000256" key="7">
    <source>
        <dbReference type="ARBA" id="ARBA00023065"/>
    </source>
</evidence>
<feature type="region of interest" description="Disordered" evidence="12">
    <location>
        <begin position="45"/>
        <end position="68"/>
    </location>
</feature>
<dbReference type="InterPro" id="IPR012910">
    <property type="entry name" value="Plug_dom"/>
</dbReference>
<evidence type="ECO:0000256" key="13">
    <source>
        <dbReference type="SAM" id="SignalP"/>
    </source>
</evidence>
<dbReference type="Pfam" id="PF07715">
    <property type="entry name" value="Plug"/>
    <property type="match status" value="1"/>
</dbReference>
<keyword evidence="10 11" id="KW-0998">Cell outer membrane</keyword>
<dbReference type="KEGG" id="pvw:HU752_016070"/>
<comment type="similarity">
    <text evidence="11">Belongs to the TonB-dependent receptor family.</text>
</comment>
<name>A0A9E6PFD9_9PSED</name>
<keyword evidence="15" id="KW-0675">Receptor</keyword>
<evidence type="ECO:0000313" key="15">
    <source>
        <dbReference type="EMBL" id="QXI25509.1"/>
    </source>
</evidence>
<dbReference type="GO" id="GO:0006826">
    <property type="term" value="P:iron ion transport"/>
    <property type="evidence" value="ECO:0007669"/>
    <property type="project" value="UniProtKB-KW"/>
</dbReference>
<dbReference type="PANTHER" id="PTHR32552:SF81">
    <property type="entry name" value="TONB-DEPENDENT OUTER MEMBRANE RECEPTOR"/>
    <property type="match status" value="1"/>
</dbReference>
<evidence type="ECO:0000256" key="5">
    <source>
        <dbReference type="ARBA" id="ARBA00022692"/>
    </source>
</evidence>
<keyword evidence="13" id="KW-0732">Signal</keyword>
<gene>
    <name evidence="15" type="ORF">HU752_016070</name>
</gene>
<keyword evidence="16" id="KW-1185">Reference proteome</keyword>
<dbReference type="AlphaFoldDB" id="A0A9E6PFD9"/>
<evidence type="ECO:0000256" key="12">
    <source>
        <dbReference type="SAM" id="MobiDB-lite"/>
    </source>
</evidence>
<dbReference type="Proteomes" id="UP000634530">
    <property type="component" value="Chromosome"/>
</dbReference>
<keyword evidence="2 11" id="KW-0813">Transport</keyword>
<accession>A0A9E6PFD9</accession>
<evidence type="ECO:0000256" key="1">
    <source>
        <dbReference type="ARBA" id="ARBA00004571"/>
    </source>
</evidence>
<dbReference type="PROSITE" id="PS52016">
    <property type="entry name" value="TONB_DEPENDENT_REC_3"/>
    <property type="match status" value="1"/>
</dbReference>
<dbReference type="InterPro" id="IPR039426">
    <property type="entry name" value="TonB-dep_rcpt-like"/>
</dbReference>
<feature type="domain" description="TonB-dependent receptor plug" evidence="14">
    <location>
        <begin position="73"/>
        <end position="167"/>
    </location>
</feature>
<feature type="signal peptide" evidence="13">
    <location>
        <begin position="1"/>
        <end position="35"/>
    </location>
</feature>
<proteinExistence type="inferred from homology"/>
<sequence length="866" mass="94963">MPAIARFLPTPDPENLRRNALALAILSSLALPTHAADTQLQTVTVEASASNSDDDALPTRPPSSVYGGTEAKVLDTPRSVTQINAEQLANDSIRSADDLVKYAPGITRGGGQNAGIAPQFRGQGSEVFQDGQRAYGVRHPANFNAYEGADIVAGPSSVTYGSVSGSGGYINYLSKKPDFNTFKTKVSGELGAWIPDGTSRDSSKFSIDNTGPLSDNLAYRVSITKQRQQDFYDNVDNNFDAFYGALAWRNDNVRVDWNASYDNYYDYNITHGWNRATQELVDSGKYYAGRATPIIQNGNTLWSPVLASGAADATTLGWVQRQRNAQGQYTVVDGSFQSASPNTQANPGTLRGWVYDPTLAGNGLTSLSPQVGQRAEDQNSSRRFTTQLRIEADLSPTITLANSTFYQRSKDMTDAVGSFQVKSRDNIFDNRFEFHWNHELRLGDFSLRDESNSGLIYRREFNQSIAANNSFGSTINAYDLTLDPSGKNPGTLLGLTGANPAGGNAAWIGQAGVPQYSSYYGWLNLPAMYPIGGGLYAESVAPYTAESTWSTKTLFSQHNLHFGERVGLNIGASRSWIDAEIDNPFVLPGGNSRKDSHDYRLFSVQVSPYVKPTENSTLYYTFDRSLAVNTGFFSNGLGWGSGTAVNQLNPLAFQSLSVLHEVGLKVEAVPKELFFTLAAFKQARDQSPDSNNNIARLVVKGVESTIRYQPDDHLRSGLNLSKLNAYNEYTSQAGFASAGFIPDNGTVFGDNNSLNQRPSGRFDAVQIPEYTASGYVDYRFDSGFGAELSGWWTSHWYLNLSKTVKIPNEYNLDLALYYRQPQWSTTLRVLNLTNELNFVSGLAGSTNTFLQPMPGRTVLAQFDYQF</sequence>
<comment type="subcellular location">
    <subcellularLocation>
        <location evidence="1 11">Cell outer membrane</location>
        <topology evidence="1 11">Multi-pass membrane protein</topology>
    </subcellularLocation>
</comment>
<keyword evidence="5 11" id="KW-0812">Transmembrane</keyword>
<evidence type="ECO:0000256" key="10">
    <source>
        <dbReference type="ARBA" id="ARBA00023237"/>
    </source>
</evidence>
<evidence type="ECO:0000256" key="6">
    <source>
        <dbReference type="ARBA" id="ARBA00023004"/>
    </source>
</evidence>
<evidence type="ECO:0000313" key="16">
    <source>
        <dbReference type="Proteomes" id="UP000634530"/>
    </source>
</evidence>
<protein>
    <submittedName>
        <fullName evidence="15">TonB-dependent receptor plug domain-containing protein</fullName>
    </submittedName>
</protein>
<dbReference type="InterPro" id="IPR036942">
    <property type="entry name" value="Beta-barrel_TonB_sf"/>
</dbReference>
<evidence type="ECO:0000256" key="3">
    <source>
        <dbReference type="ARBA" id="ARBA00022452"/>
    </source>
</evidence>
<dbReference type="RefSeq" id="WP_186676582.1">
    <property type="nucleotide sequence ID" value="NZ_CP077093.1"/>
</dbReference>
<dbReference type="InterPro" id="IPR037066">
    <property type="entry name" value="Plug_dom_sf"/>
</dbReference>
<keyword evidence="4" id="KW-0410">Iron transport</keyword>
<dbReference type="SUPFAM" id="SSF56935">
    <property type="entry name" value="Porins"/>
    <property type="match status" value="1"/>
</dbReference>
<reference evidence="15 16" key="2">
    <citation type="journal article" date="2021" name="Microorganisms">
        <title>The Ever-Expanding Pseudomonas Genus: Description of 43 New Species and Partition of the Pseudomonas putida Group.</title>
        <authorList>
            <person name="Girard L."/>
            <person name="Lood C."/>
            <person name="Hofte M."/>
            <person name="Vandamme P."/>
            <person name="Rokni-Zadeh H."/>
            <person name="van Noort V."/>
            <person name="Lavigne R."/>
            <person name="De Mot R."/>
        </authorList>
    </citation>
    <scope>NUCLEOTIDE SEQUENCE [LARGE SCALE GENOMIC DNA]</scope>
    <source>
        <strain evidence="15 16">RW8P3</strain>
    </source>
</reference>
<organism evidence="15 16">
    <name type="scientific">Pseudomonas vanderleydeniana</name>
    <dbReference type="NCBI Taxonomy" id="2745495"/>
    <lineage>
        <taxon>Bacteria</taxon>
        <taxon>Pseudomonadati</taxon>
        <taxon>Pseudomonadota</taxon>
        <taxon>Gammaproteobacteria</taxon>
        <taxon>Pseudomonadales</taxon>
        <taxon>Pseudomonadaceae</taxon>
        <taxon>Pseudomonas</taxon>
    </lineage>
</organism>
<keyword evidence="7" id="KW-0406">Ion transport</keyword>
<keyword evidence="9 11" id="KW-0472">Membrane</keyword>
<evidence type="ECO:0000259" key="14">
    <source>
        <dbReference type="Pfam" id="PF07715"/>
    </source>
</evidence>
<dbReference type="GO" id="GO:0009279">
    <property type="term" value="C:cell outer membrane"/>
    <property type="evidence" value="ECO:0007669"/>
    <property type="project" value="UniProtKB-SubCell"/>
</dbReference>
<evidence type="ECO:0000256" key="2">
    <source>
        <dbReference type="ARBA" id="ARBA00022448"/>
    </source>
</evidence>
<evidence type="ECO:0000256" key="9">
    <source>
        <dbReference type="ARBA" id="ARBA00023136"/>
    </source>
</evidence>
<dbReference type="PANTHER" id="PTHR32552">
    <property type="entry name" value="FERRICHROME IRON RECEPTOR-RELATED"/>
    <property type="match status" value="1"/>
</dbReference>
<keyword evidence="8" id="KW-0798">TonB box</keyword>
<feature type="chain" id="PRO_5038943468" evidence="13">
    <location>
        <begin position="36"/>
        <end position="866"/>
    </location>
</feature>
<reference evidence="15 16" key="1">
    <citation type="journal article" date="2020" name="Microorganisms">
        <title>Reliable Identification of Environmental Pseudomonas Isolates Using the rpoD Gene.</title>
        <authorList>
            <consortium name="The Broad Institute Genome Sequencing Platform"/>
            <person name="Girard L."/>
            <person name="Lood C."/>
            <person name="Rokni-Zadeh H."/>
            <person name="van Noort V."/>
            <person name="Lavigne R."/>
            <person name="De Mot R."/>
        </authorList>
    </citation>
    <scope>NUCLEOTIDE SEQUENCE [LARGE SCALE GENOMIC DNA]</scope>
    <source>
        <strain evidence="15 16">RW8P3</strain>
    </source>
</reference>